<dbReference type="AlphaFoldDB" id="A0A6C1B5Y0"/>
<evidence type="ECO:0000313" key="4">
    <source>
        <dbReference type="EMBL" id="QID18867.1"/>
    </source>
</evidence>
<feature type="signal peptide" evidence="3">
    <location>
        <begin position="1"/>
        <end position="18"/>
    </location>
</feature>
<proteinExistence type="predicted"/>
<evidence type="ECO:0000256" key="3">
    <source>
        <dbReference type="SAM" id="SignalP"/>
    </source>
</evidence>
<feature type="region of interest" description="Disordered" evidence="2">
    <location>
        <begin position="54"/>
        <end position="86"/>
    </location>
</feature>
<dbReference type="EMBL" id="CP048836">
    <property type="protein sequence ID" value="QID18867.1"/>
    <property type="molecule type" value="Genomic_DNA"/>
</dbReference>
<reference evidence="4 5" key="1">
    <citation type="submission" date="2020-02" db="EMBL/GenBank/DDBJ databases">
        <title>Nitrogenibacter mangrovi gen. nov., sp. nov. isolated from mangrove sediment, a denitrifying betaproteobacterium.</title>
        <authorList>
            <person name="Liao H."/>
            <person name="Tian Y."/>
        </authorList>
    </citation>
    <scope>NUCLEOTIDE SEQUENCE [LARGE SCALE GENOMIC DNA]</scope>
    <source>
        <strain evidence="4 5">M9-3-2</strain>
    </source>
</reference>
<organism evidence="4 5">
    <name type="scientific">Nitrogeniibacter mangrovi</name>
    <dbReference type="NCBI Taxonomy" id="2016596"/>
    <lineage>
        <taxon>Bacteria</taxon>
        <taxon>Pseudomonadati</taxon>
        <taxon>Pseudomonadota</taxon>
        <taxon>Betaproteobacteria</taxon>
        <taxon>Rhodocyclales</taxon>
        <taxon>Zoogloeaceae</taxon>
        <taxon>Nitrogeniibacter</taxon>
    </lineage>
</organism>
<evidence type="ECO:0000313" key="5">
    <source>
        <dbReference type="Proteomes" id="UP000501991"/>
    </source>
</evidence>
<name>A0A6C1B5Y0_9RHOO</name>
<gene>
    <name evidence="4" type="ORF">G3580_15290</name>
</gene>
<feature type="coiled-coil region" evidence="1">
    <location>
        <begin position="89"/>
        <end position="151"/>
    </location>
</feature>
<keyword evidence="3" id="KW-0732">Signal</keyword>
<evidence type="ECO:0000256" key="2">
    <source>
        <dbReference type="SAM" id="MobiDB-lite"/>
    </source>
</evidence>
<feature type="compositionally biased region" description="Low complexity" evidence="2">
    <location>
        <begin position="63"/>
        <end position="75"/>
    </location>
</feature>
<evidence type="ECO:0000256" key="1">
    <source>
        <dbReference type="SAM" id="Coils"/>
    </source>
</evidence>
<dbReference type="RefSeq" id="WP_173766941.1">
    <property type="nucleotide sequence ID" value="NZ_CP048836.1"/>
</dbReference>
<dbReference type="Proteomes" id="UP000501991">
    <property type="component" value="Chromosome"/>
</dbReference>
<protein>
    <submittedName>
        <fullName evidence="4">DUF4124 domain-containing protein</fullName>
    </submittedName>
</protein>
<sequence length="155" mass="17424">MKSLTFAVLCLASTTVLADVYKCIETDPNTGERKVTYTNDRRVKGCERLSADLPVSSVPSGNVPKAAAPSSAFPKVSDELQKQRDADRRKILEDELAAEQKALESARKALAEQEDVRYGNEKNYQKKLDRLKPYQDKVEQHERNVEALKKEIADL</sequence>
<keyword evidence="5" id="KW-1185">Reference proteome</keyword>
<feature type="chain" id="PRO_5025654427" evidence="3">
    <location>
        <begin position="19"/>
        <end position="155"/>
    </location>
</feature>
<accession>A0A6C1B5Y0</accession>
<keyword evidence="1" id="KW-0175">Coiled coil</keyword>
<feature type="compositionally biased region" description="Basic and acidic residues" evidence="2">
    <location>
        <begin position="76"/>
        <end position="86"/>
    </location>
</feature>
<dbReference type="KEGG" id="azq:G3580_15290"/>